<dbReference type="Pfam" id="PF05380">
    <property type="entry name" value="Peptidase_A17"/>
    <property type="match status" value="1"/>
</dbReference>
<dbReference type="EMBL" id="BMAV01019213">
    <property type="protein sequence ID" value="GFY72020.1"/>
    <property type="molecule type" value="Genomic_DNA"/>
</dbReference>
<evidence type="ECO:0000313" key="2">
    <source>
        <dbReference type="Proteomes" id="UP000886998"/>
    </source>
</evidence>
<proteinExistence type="predicted"/>
<dbReference type="PANTHER" id="PTHR22955:SF77">
    <property type="entry name" value="ASPARTIC PUTATIVE DOMAIN-CONTAINING PROTEIN-RELATED"/>
    <property type="match status" value="1"/>
</dbReference>
<name>A0A8X7CNC5_9ARAC</name>
<comment type="caution">
    <text evidence="1">The sequence shown here is derived from an EMBL/GenBank/DDBJ whole genome shotgun (WGS) entry which is preliminary data.</text>
</comment>
<evidence type="ECO:0000313" key="1">
    <source>
        <dbReference type="EMBL" id="GFY72020.1"/>
    </source>
</evidence>
<reference evidence="1" key="1">
    <citation type="submission" date="2020-08" db="EMBL/GenBank/DDBJ databases">
        <title>Multicomponent nature underlies the extraordinary mechanical properties of spider dragline silk.</title>
        <authorList>
            <person name="Kono N."/>
            <person name="Nakamura H."/>
            <person name="Mori M."/>
            <person name="Yoshida Y."/>
            <person name="Ohtoshi R."/>
            <person name="Malay A.D."/>
            <person name="Moran D.A.P."/>
            <person name="Tomita M."/>
            <person name="Numata K."/>
            <person name="Arakawa K."/>
        </authorList>
    </citation>
    <scope>NUCLEOTIDE SEQUENCE</scope>
</reference>
<gene>
    <name evidence="1" type="primary">AVEN_189156_1</name>
    <name evidence="1" type="ORF">TNIN_437551</name>
</gene>
<dbReference type="AlphaFoldDB" id="A0A8X7CNC5"/>
<protein>
    <submittedName>
        <fullName evidence="1">Uncharacterized protein</fullName>
    </submittedName>
</protein>
<dbReference type="Proteomes" id="UP000886998">
    <property type="component" value="Unassembled WGS sequence"/>
</dbReference>
<sequence length="245" mass="28208">MWVCGVDWDTYLGTENIKRKFLKWYNGLEVLNELRIPWRMGIGDKSFWLLHVFCDASQHAYATAYTFPALTLDGILKYFWTDSTTAISWIQSNDVWGTFVGNRVKEVSAFSRADQWSYVPGLFNPADLPSRGCFPLQFSKSDWWSGPDWLKDPRDRWPRLEIKPDEIFLLECRKGINLNVGLGVTAGIVEVKWVLAVLKNDSDFGLGKKIHKKLPKESRKSRAPFLSAEEVQGYTSFTHSGREFL</sequence>
<dbReference type="PANTHER" id="PTHR22955">
    <property type="entry name" value="RETROTRANSPOSON"/>
    <property type="match status" value="1"/>
</dbReference>
<dbReference type="InterPro" id="IPR008042">
    <property type="entry name" value="Retrotrans_Pao"/>
</dbReference>
<keyword evidence="2" id="KW-1185">Reference proteome</keyword>
<dbReference type="OrthoDB" id="8037353at2759"/>
<organism evidence="1 2">
    <name type="scientific">Trichonephila inaurata madagascariensis</name>
    <dbReference type="NCBI Taxonomy" id="2747483"/>
    <lineage>
        <taxon>Eukaryota</taxon>
        <taxon>Metazoa</taxon>
        <taxon>Ecdysozoa</taxon>
        <taxon>Arthropoda</taxon>
        <taxon>Chelicerata</taxon>
        <taxon>Arachnida</taxon>
        <taxon>Araneae</taxon>
        <taxon>Araneomorphae</taxon>
        <taxon>Entelegynae</taxon>
        <taxon>Araneoidea</taxon>
        <taxon>Nephilidae</taxon>
        <taxon>Trichonephila</taxon>
        <taxon>Trichonephila inaurata</taxon>
    </lineage>
</organism>
<accession>A0A8X7CNC5</accession>